<protein>
    <submittedName>
        <fullName evidence="2">DUF4252 domain-containing protein</fullName>
    </submittedName>
</protein>
<comment type="caution">
    <text evidence="2">The sequence shown here is derived from an EMBL/GenBank/DDBJ whole genome shotgun (WGS) entry which is preliminary data.</text>
</comment>
<accession>A0ABT8CUN6</accession>
<gene>
    <name evidence="2" type="ORF">QW060_14045</name>
</gene>
<keyword evidence="1" id="KW-0732">Signal</keyword>
<sequence length="151" mass="17678">MRHHKFLVLIILMMSLLSCASFRNKEMDQFYKKYDDQSTSVRIPKLLLKMVSKEKELKPFLKYIKTTRTVVIENVGSQVITDLNTALKKDGYEEYISINTSEEQFAIMAIERKDKITHIVIKTIEDGEISLIQSRVNIELEDFSKMLKQLN</sequence>
<reference evidence="3" key="1">
    <citation type="journal article" date="2019" name="Int. J. Syst. Evol. Microbiol.">
        <title>The Global Catalogue of Microorganisms (GCM) 10K type strain sequencing project: providing services to taxonomists for standard genome sequencing and annotation.</title>
        <authorList>
            <consortium name="The Broad Institute Genomics Platform"/>
            <consortium name="The Broad Institute Genome Sequencing Center for Infectious Disease"/>
            <person name="Wu L."/>
            <person name="Ma J."/>
        </authorList>
    </citation>
    <scope>NUCLEOTIDE SEQUENCE [LARGE SCALE GENOMIC DNA]</scope>
    <source>
        <strain evidence="3">CECT 7184</strain>
    </source>
</reference>
<keyword evidence="3" id="KW-1185">Reference proteome</keyword>
<organism evidence="2 3">
    <name type="scientific">Paenimyroides ceti</name>
    <dbReference type="NCBI Taxonomy" id="395087"/>
    <lineage>
        <taxon>Bacteria</taxon>
        <taxon>Pseudomonadati</taxon>
        <taxon>Bacteroidota</taxon>
        <taxon>Flavobacteriia</taxon>
        <taxon>Flavobacteriales</taxon>
        <taxon>Flavobacteriaceae</taxon>
        <taxon>Paenimyroides</taxon>
    </lineage>
</organism>
<dbReference type="PROSITE" id="PS51257">
    <property type="entry name" value="PROKAR_LIPOPROTEIN"/>
    <property type="match status" value="1"/>
</dbReference>
<dbReference type="EMBL" id="JAUFQU010000001">
    <property type="protein sequence ID" value="MDN3708228.1"/>
    <property type="molecule type" value="Genomic_DNA"/>
</dbReference>
<name>A0ABT8CUN6_9FLAO</name>
<dbReference type="RefSeq" id="WP_290364107.1">
    <property type="nucleotide sequence ID" value="NZ_JAUFQU010000001.1"/>
</dbReference>
<dbReference type="Proteomes" id="UP001242368">
    <property type="component" value="Unassembled WGS sequence"/>
</dbReference>
<evidence type="ECO:0000313" key="3">
    <source>
        <dbReference type="Proteomes" id="UP001242368"/>
    </source>
</evidence>
<evidence type="ECO:0000256" key="1">
    <source>
        <dbReference type="SAM" id="SignalP"/>
    </source>
</evidence>
<dbReference type="InterPro" id="IPR025348">
    <property type="entry name" value="DUF4252"/>
</dbReference>
<dbReference type="Pfam" id="PF14060">
    <property type="entry name" value="DUF4252"/>
    <property type="match status" value="1"/>
</dbReference>
<evidence type="ECO:0000313" key="2">
    <source>
        <dbReference type="EMBL" id="MDN3708228.1"/>
    </source>
</evidence>
<proteinExistence type="predicted"/>
<feature type="signal peptide" evidence="1">
    <location>
        <begin position="1"/>
        <end position="20"/>
    </location>
</feature>
<feature type="chain" id="PRO_5047177946" evidence="1">
    <location>
        <begin position="21"/>
        <end position="151"/>
    </location>
</feature>